<gene>
    <name evidence="1" type="ORF">E7272_04390</name>
</gene>
<evidence type="ECO:0000313" key="1">
    <source>
        <dbReference type="EMBL" id="MBE5919064.1"/>
    </source>
</evidence>
<dbReference type="AlphaFoldDB" id="A0A927YLQ6"/>
<reference evidence="1" key="1">
    <citation type="submission" date="2019-04" db="EMBL/GenBank/DDBJ databases">
        <title>Evolution of Biomass-Degrading Anaerobic Consortia Revealed by Metagenomics.</title>
        <authorList>
            <person name="Peng X."/>
        </authorList>
    </citation>
    <scope>NUCLEOTIDE SEQUENCE</scope>
    <source>
        <strain evidence="1">SIG311</strain>
    </source>
</reference>
<proteinExistence type="predicted"/>
<name>A0A927YLQ6_9FIRM</name>
<dbReference type="Pfam" id="PF13780">
    <property type="entry name" value="DUF4176"/>
    <property type="match status" value="1"/>
</dbReference>
<evidence type="ECO:0000313" key="2">
    <source>
        <dbReference type="Proteomes" id="UP000766246"/>
    </source>
</evidence>
<organism evidence="1 2">
    <name type="scientific">Pseudobutyrivibrio ruminis</name>
    <dbReference type="NCBI Taxonomy" id="46206"/>
    <lineage>
        <taxon>Bacteria</taxon>
        <taxon>Bacillati</taxon>
        <taxon>Bacillota</taxon>
        <taxon>Clostridia</taxon>
        <taxon>Lachnospirales</taxon>
        <taxon>Lachnospiraceae</taxon>
        <taxon>Pseudobutyrivibrio</taxon>
    </lineage>
</organism>
<sequence length="105" mass="12026">MEEKITGRLPIGSVVILNGGIQKLMIISRGMVIQRNGKQYLFEYGGCIYPQGLVSDKLLYFNNEDISEIIFEGYRDEDDARMINNLDKWTEEKNFEKGSVSLLSK</sequence>
<dbReference type="InterPro" id="IPR025233">
    <property type="entry name" value="DUF4176"/>
</dbReference>
<dbReference type="Proteomes" id="UP000766246">
    <property type="component" value="Unassembled WGS sequence"/>
</dbReference>
<comment type="caution">
    <text evidence="1">The sequence shown here is derived from an EMBL/GenBank/DDBJ whole genome shotgun (WGS) entry which is preliminary data.</text>
</comment>
<protein>
    <submittedName>
        <fullName evidence="1">DUF4176 domain-containing protein</fullName>
    </submittedName>
</protein>
<dbReference type="EMBL" id="SVER01000009">
    <property type="protein sequence ID" value="MBE5919064.1"/>
    <property type="molecule type" value="Genomic_DNA"/>
</dbReference>
<accession>A0A927YLQ6</accession>